<protein>
    <submittedName>
        <fullName evidence="1">DUF1217 domain-containing protein</fullName>
    </submittedName>
</protein>
<accession>A0ABT3GU68</accession>
<proteinExistence type="predicted"/>
<organism evidence="1 2">
    <name type="scientific">Pararhodobacter zhoushanensis</name>
    <dbReference type="NCBI Taxonomy" id="2479545"/>
    <lineage>
        <taxon>Bacteria</taxon>
        <taxon>Pseudomonadati</taxon>
        <taxon>Pseudomonadota</taxon>
        <taxon>Alphaproteobacteria</taxon>
        <taxon>Rhodobacterales</taxon>
        <taxon>Paracoccaceae</taxon>
        <taxon>Pararhodobacter</taxon>
    </lineage>
</organism>
<name>A0ABT3GU68_9RHOB</name>
<dbReference type="InterPro" id="IPR010626">
    <property type="entry name" value="DUF1217"/>
</dbReference>
<gene>
    <name evidence="1" type="ORF">OKW52_02040</name>
</gene>
<dbReference type="RefSeq" id="WP_264504229.1">
    <property type="nucleotide sequence ID" value="NZ_JAPDFL010000001.1"/>
</dbReference>
<dbReference type="InterPro" id="IPR023157">
    <property type="entry name" value="AGR-C-984p-like_sf"/>
</dbReference>
<evidence type="ECO:0000313" key="1">
    <source>
        <dbReference type="EMBL" id="MCW1931078.1"/>
    </source>
</evidence>
<dbReference type="SUPFAM" id="SSF158837">
    <property type="entry name" value="AGR C 984p-like"/>
    <property type="match status" value="1"/>
</dbReference>
<keyword evidence="2" id="KW-1185">Reference proteome</keyword>
<sequence>MSFQPILPLDGYVGWRFLQRTRDQQEAALIAAPATQRDEAYFRETIQSITSAEDLVKDRRLLSVALTAFGLQDDLPNRAYIQKVLESPAKEDGSFVNRLADKRYKQLNVAFGFGDTYLSWNQFDGFAEKLLGDFRDRSFEQAVGVQSESMRLALALERDLPALAAQDISEAARWYTVLGTPSLRAVFETAYLLPDGFGTLDIDRQVDILKDRTERLMGSDSIAQFDDPEAVETLTRRFFLSEQVQQIQAETASSGALMLLQQGQSSLRRLLGR</sequence>
<evidence type="ECO:0000313" key="2">
    <source>
        <dbReference type="Proteomes" id="UP001208938"/>
    </source>
</evidence>
<comment type="caution">
    <text evidence="1">The sequence shown here is derived from an EMBL/GenBank/DDBJ whole genome shotgun (WGS) entry which is preliminary data.</text>
</comment>
<dbReference type="Proteomes" id="UP001208938">
    <property type="component" value="Unassembled WGS sequence"/>
</dbReference>
<dbReference type="Gene3D" id="1.10.3700.10">
    <property type="entry name" value="AGR C 984p-like"/>
    <property type="match status" value="1"/>
</dbReference>
<reference evidence="1 2" key="1">
    <citation type="submission" date="2022-10" db="EMBL/GenBank/DDBJ databases">
        <title>Pararhodobacter sp. nov., isolated from marine algae.</title>
        <authorList>
            <person name="Choi B.J."/>
            <person name="Kim J.M."/>
            <person name="Lee J.K."/>
            <person name="Choi D.G."/>
            <person name="Jeon C.O."/>
        </authorList>
    </citation>
    <scope>NUCLEOTIDE SEQUENCE [LARGE SCALE GENOMIC DNA]</scope>
    <source>
        <strain evidence="1 2">ZQ420</strain>
    </source>
</reference>
<dbReference type="Pfam" id="PF06748">
    <property type="entry name" value="DUF1217"/>
    <property type="match status" value="1"/>
</dbReference>
<dbReference type="EMBL" id="JAPDFL010000001">
    <property type="protein sequence ID" value="MCW1931078.1"/>
    <property type="molecule type" value="Genomic_DNA"/>
</dbReference>